<protein>
    <recommendedName>
        <fullName evidence="1">N-acetyltransferase domain-containing protein</fullName>
    </recommendedName>
</protein>
<dbReference type="GO" id="GO:0030649">
    <property type="term" value="P:aminoglycoside antibiotic catabolic process"/>
    <property type="evidence" value="ECO:0007669"/>
    <property type="project" value="TreeGrafter"/>
</dbReference>
<dbReference type="PANTHER" id="PTHR37817">
    <property type="entry name" value="N-ACETYLTRANSFERASE EIS"/>
    <property type="match status" value="1"/>
</dbReference>
<dbReference type="EMBL" id="AZQP01000012">
    <property type="protein sequence ID" value="EYE88899.1"/>
    <property type="molecule type" value="Genomic_DNA"/>
</dbReference>
<dbReference type="SUPFAM" id="SSF55718">
    <property type="entry name" value="SCP-like"/>
    <property type="match status" value="1"/>
</dbReference>
<dbReference type="InterPro" id="IPR036527">
    <property type="entry name" value="SCP2_sterol-bd_dom_sf"/>
</dbReference>
<comment type="caution">
    <text evidence="2">The sequence shown here is derived from an EMBL/GenBank/DDBJ whole genome shotgun (WGS) entry which is preliminary data.</text>
</comment>
<dbReference type="GO" id="GO:0034069">
    <property type="term" value="F:aminoglycoside N-acetyltransferase activity"/>
    <property type="evidence" value="ECO:0007669"/>
    <property type="project" value="TreeGrafter"/>
</dbReference>
<sequence>MEVRFLHEIDKFRAKELWGYSFENEEPFFSWYFDEVFKTENTIGIFENNQLMSCLQMQPYILNLNGTLLDATYIVGVVTAPEYRGNGAIKKLIPRAIKEINDRGHCLSILMPFDTTFYNKYGWGLCYSQIKYEIPIEILSKYGERKGIFFPIDFNDINDLNRIYKLFLRKNNGFVERDLRNWEILLKDLKADGGYAFVLRDIDGTSLGYIFYIISQDKIYIRELAWVNEKAKKSLLFFISNHSAQISRVEWNAPLSDITYLMLRDTTTPKPTNIVRIVPFMCGRVINVKEALSRCRYDERISFSYTLKINDKYADWNNKTLSIVIDKGNPKVYETEMDNVDIECDIKTFSQLYFGALSINEALEIDNVKLHNENKLSSLGDIFTKKNNYINEYF</sequence>
<dbReference type="Proteomes" id="UP000019681">
    <property type="component" value="Unassembled WGS sequence"/>
</dbReference>
<dbReference type="Gene3D" id="3.30.1050.10">
    <property type="entry name" value="SCP2 sterol-binding domain"/>
    <property type="match status" value="1"/>
</dbReference>
<dbReference type="SUPFAM" id="SSF55729">
    <property type="entry name" value="Acyl-CoA N-acyltransferases (Nat)"/>
    <property type="match status" value="1"/>
</dbReference>
<dbReference type="OrthoDB" id="9768284at2"/>
<name>A0A017RWW4_9CLOT</name>
<keyword evidence="3" id="KW-1185">Reference proteome</keyword>
<organism evidence="2 3">
    <name type="scientific">Fervidicella metallireducens AeB</name>
    <dbReference type="NCBI Taxonomy" id="1403537"/>
    <lineage>
        <taxon>Bacteria</taxon>
        <taxon>Bacillati</taxon>
        <taxon>Bacillota</taxon>
        <taxon>Clostridia</taxon>
        <taxon>Eubacteriales</taxon>
        <taxon>Clostridiaceae</taxon>
        <taxon>Fervidicella</taxon>
    </lineage>
</organism>
<dbReference type="InterPro" id="IPR051554">
    <property type="entry name" value="Acetyltransferase_Eis"/>
</dbReference>
<accession>A0A017RWW4</accession>
<reference evidence="2 3" key="1">
    <citation type="journal article" date="2014" name="Genome Announc.">
        <title>Draft Genome Sequence of Fervidicella metallireducens Strain AeBT, an Iron-Reducing Thermoanaerobe from the Great Artesian Basin.</title>
        <authorList>
            <person name="Patel B.K."/>
        </authorList>
    </citation>
    <scope>NUCLEOTIDE SEQUENCE [LARGE SCALE GENOMIC DNA]</scope>
    <source>
        <strain evidence="2 3">AeB</strain>
    </source>
</reference>
<evidence type="ECO:0000313" key="2">
    <source>
        <dbReference type="EMBL" id="EYE88899.1"/>
    </source>
</evidence>
<dbReference type="InterPro" id="IPR016181">
    <property type="entry name" value="Acyl_CoA_acyltransferase"/>
</dbReference>
<dbReference type="PANTHER" id="PTHR37817:SF1">
    <property type="entry name" value="N-ACETYLTRANSFERASE EIS"/>
    <property type="match status" value="1"/>
</dbReference>
<dbReference type="PROSITE" id="PS51186">
    <property type="entry name" value="GNAT"/>
    <property type="match status" value="1"/>
</dbReference>
<proteinExistence type="predicted"/>
<dbReference type="STRING" id="1403537.Q428_05670"/>
<dbReference type="Pfam" id="PF13530">
    <property type="entry name" value="SCP2_2"/>
    <property type="match status" value="1"/>
</dbReference>
<dbReference type="Gene3D" id="3.40.630.30">
    <property type="match status" value="2"/>
</dbReference>
<dbReference type="AlphaFoldDB" id="A0A017RWW4"/>
<dbReference type="InterPro" id="IPR041380">
    <property type="entry name" value="Acetyltransf_17"/>
</dbReference>
<dbReference type="Pfam" id="PF13527">
    <property type="entry name" value="Acetyltransf_9"/>
    <property type="match status" value="1"/>
</dbReference>
<dbReference type="InterPro" id="IPR025559">
    <property type="entry name" value="Eis_dom"/>
</dbReference>
<dbReference type="RefSeq" id="WP_035378928.1">
    <property type="nucleotide sequence ID" value="NZ_AZQP01000012.1"/>
</dbReference>
<evidence type="ECO:0000313" key="3">
    <source>
        <dbReference type="Proteomes" id="UP000019681"/>
    </source>
</evidence>
<dbReference type="InterPro" id="IPR000182">
    <property type="entry name" value="GNAT_dom"/>
</dbReference>
<evidence type="ECO:0000259" key="1">
    <source>
        <dbReference type="PROSITE" id="PS51186"/>
    </source>
</evidence>
<feature type="domain" description="N-acetyltransferase" evidence="1">
    <location>
        <begin position="1"/>
        <end position="169"/>
    </location>
</feature>
<gene>
    <name evidence="2" type="ORF">Q428_05670</name>
</gene>
<dbReference type="Pfam" id="PF17668">
    <property type="entry name" value="Acetyltransf_17"/>
    <property type="match status" value="1"/>
</dbReference>